<feature type="compositionally biased region" description="Polar residues" evidence="1">
    <location>
        <begin position="37"/>
        <end position="62"/>
    </location>
</feature>
<keyword evidence="2" id="KW-0472">Membrane</keyword>
<comment type="caution">
    <text evidence="3">The sequence shown here is derived from an EMBL/GenBank/DDBJ whole genome shotgun (WGS) entry which is preliminary data.</text>
</comment>
<evidence type="ECO:0000313" key="4">
    <source>
        <dbReference type="Proteomes" id="UP000828390"/>
    </source>
</evidence>
<organism evidence="3 4">
    <name type="scientific">Dreissena polymorpha</name>
    <name type="common">Zebra mussel</name>
    <name type="synonym">Mytilus polymorpha</name>
    <dbReference type="NCBI Taxonomy" id="45954"/>
    <lineage>
        <taxon>Eukaryota</taxon>
        <taxon>Metazoa</taxon>
        <taxon>Spiralia</taxon>
        <taxon>Lophotrochozoa</taxon>
        <taxon>Mollusca</taxon>
        <taxon>Bivalvia</taxon>
        <taxon>Autobranchia</taxon>
        <taxon>Heteroconchia</taxon>
        <taxon>Euheterodonta</taxon>
        <taxon>Imparidentia</taxon>
        <taxon>Neoheterodontei</taxon>
        <taxon>Myida</taxon>
        <taxon>Dreissenoidea</taxon>
        <taxon>Dreissenidae</taxon>
        <taxon>Dreissena</taxon>
    </lineage>
</organism>
<proteinExistence type="predicted"/>
<keyword evidence="2" id="KW-0812">Transmembrane</keyword>
<feature type="region of interest" description="Disordered" evidence="1">
    <location>
        <begin position="31"/>
        <end position="103"/>
    </location>
</feature>
<gene>
    <name evidence="3" type="ORF">DPMN_080877</name>
</gene>
<keyword evidence="2" id="KW-1133">Transmembrane helix</keyword>
<reference evidence="3" key="2">
    <citation type="submission" date="2020-11" db="EMBL/GenBank/DDBJ databases">
        <authorList>
            <person name="McCartney M.A."/>
            <person name="Auch B."/>
            <person name="Kono T."/>
            <person name="Mallez S."/>
            <person name="Becker A."/>
            <person name="Gohl D.M."/>
            <person name="Silverstein K.A.T."/>
            <person name="Koren S."/>
            <person name="Bechman K.B."/>
            <person name="Herman A."/>
            <person name="Abrahante J.E."/>
            <person name="Garbe J."/>
        </authorList>
    </citation>
    <scope>NUCLEOTIDE SEQUENCE</scope>
    <source>
        <strain evidence="3">Duluth1</strain>
        <tissue evidence="3">Whole animal</tissue>
    </source>
</reference>
<evidence type="ECO:0000313" key="3">
    <source>
        <dbReference type="EMBL" id="KAH3693445.1"/>
    </source>
</evidence>
<dbReference type="AlphaFoldDB" id="A0A9D4BFG2"/>
<sequence length="120" mass="13733">MLVTFLLYPKKLFSLCYIIIYLFFKKKRKTATAEPAQRQTTTAEPAQRQTTAEPAQRQTSTAEPAPRQTVFKPTPVRLAYDVEEADEYNVEPPASGLQLDHPDQSLQGTYHWEECVTVKQ</sequence>
<dbReference type="Proteomes" id="UP000828390">
    <property type="component" value="Unassembled WGS sequence"/>
</dbReference>
<protein>
    <submittedName>
        <fullName evidence="3">Uncharacterized protein</fullName>
    </submittedName>
</protein>
<accession>A0A9D4BFG2</accession>
<name>A0A9D4BFG2_DREPO</name>
<keyword evidence="4" id="KW-1185">Reference proteome</keyword>
<reference evidence="3" key="1">
    <citation type="journal article" date="2019" name="bioRxiv">
        <title>The Genome of the Zebra Mussel, Dreissena polymorpha: A Resource for Invasive Species Research.</title>
        <authorList>
            <person name="McCartney M.A."/>
            <person name="Auch B."/>
            <person name="Kono T."/>
            <person name="Mallez S."/>
            <person name="Zhang Y."/>
            <person name="Obille A."/>
            <person name="Becker A."/>
            <person name="Abrahante J.E."/>
            <person name="Garbe J."/>
            <person name="Badalamenti J.P."/>
            <person name="Herman A."/>
            <person name="Mangelson H."/>
            <person name="Liachko I."/>
            <person name="Sullivan S."/>
            <person name="Sone E.D."/>
            <person name="Koren S."/>
            <person name="Silverstein K.A.T."/>
            <person name="Beckman K.B."/>
            <person name="Gohl D.M."/>
        </authorList>
    </citation>
    <scope>NUCLEOTIDE SEQUENCE</scope>
    <source>
        <strain evidence="3">Duluth1</strain>
        <tissue evidence="3">Whole animal</tissue>
    </source>
</reference>
<evidence type="ECO:0000256" key="1">
    <source>
        <dbReference type="SAM" id="MobiDB-lite"/>
    </source>
</evidence>
<feature type="transmembrane region" description="Helical" evidence="2">
    <location>
        <begin position="6"/>
        <end position="24"/>
    </location>
</feature>
<dbReference type="EMBL" id="JAIWYP010000016">
    <property type="protein sequence ID" value="KAH3693445.1"/>
    <property type="molecule type" value="Genomic_DNA"/>
</dbReference>
<evidence type="ECO:0000256" key="2">
    <source>
        <dbReference type="SAM" id="Phobius"/>
    </source>
</evidence>